<keyword evidence="2" id="KW-1185">Reference proteome</keyword>
<protein>
    <submittedName>
        <fullName evidence="1">Uncharacterized protein</fullName>
    </submittedName>
</protein>
<gene>
    <name evidence="1" type="ORF">D7V88_00780</name>
</gene>
<proteinExistence type="predicted"/>
<evidence type="ECO:0000313" key="2">
    <source>
        <dbReference type="Proteomes" id="UP000268094"/>
    </source>
</evidence>
<dbReference type="RefSeq" id="WP_120538652.1">
    <property type="nucleotide sequence ID" value="NZ_RAVZ01000003.1"/>
</dbReference>
<dbReference type="OrthoDB" id="5514567at2"/>
<reference evidence="2" key="1">
    <citation type="submission" date="2018-09" db="EMBL/GenBank/DDBJ databases">
        <authorList>
            <person name="Livingstone P.G."/>
            <person name="Whitworth D.E."/>
        </authorList>
    </citation>
    <scope>NUCLEOTIDE SEQUENCE [LARGE SCALE GENOMIC DNA]</scope>
    <source>
        <strain evidence="2">CA054A</strain>
    </source>
</reference>
<name>A0A3A8JFV0_9BACT</name>
<evidence type="ECO:0000313" key="1">
    <source>
        <dbReference type="EMBL" id="RKG93856.1"/>
    </source>
</evidence>
<dbReference type="Proteomes" id="UP000268094">
    <property type="component" value="Unassembled WGS sequence"/>
</dbReference>
<dbReference type="EMBL" id="RAVZ01000003">
    <property type="protein sequence ID" value="RKG93856.1"/>
    <property type="molecule type" value="Genomic_DNA"/>
</dbReference>
<sequence>MAPGPTDEIRIEFDAQQKLVGDLTPVKCGFCGTPSRGKLLHQGMLAGGFGWDCPCGARGLHAPLYDLDELYEDVLVAWGLDSHTPDLAPAVPVGESGMLFASYVDGDSLLAQLFAEARRQGAQVAATQVVVQFVIPGHTPPAWTWDVLWAHPRPLGG</sequence>
<accession>A0A3A8JFV0</accession>
<organism evidence="1 2">
    <name type="scientific">Corallococcus terminator</name>
    <dbReference type="NCBI Taxonomy" id="2316733"/>
    <lineage>
        <taxon>Bacteria</taxon>
        <taxon>Pseudomonadati</taxon>
        <taxon>Myxococcota</taxon>
        <taxon>Myxococcia</taxon>
        <taxon>Myxococcales</taxon>
        <taxon>Cystobacterineae</taxon>
        <taxon>Myxococcaceae</taxon>
        <taxon>Corallococcus</taxon>
    </lineage>
</organism>
<comment type="caution">
    <text evidence="1">The sequence shown here is derived from an EMBL/GenBank/DDBJ whole genome shotgun (WGS) entry which is preliminary data.</text>
</comment>
<dbReference type="AlphaFoldDB" id="A0A3A8JFV0"/>